<dbReference type="RefSeq" id="WP_115345700.1">
    <property type="nucleotide sequence ID" value="NZ_UGPG01000001.1"/>
</dbReference>
<dbReference type="PANTHER" id="PTHR43245:SF58">
    <property type="entry name" value="BLL5923 PROTEIN"/>
    <property type="match status" value="1"/>
</dbReference>
<protein>
    <submittedName>
        <fullName evidence="2">UDP-glucose 4-epimerase</fullName>
        <ecNumber evidence="2">5.1.3.2</ecNumber>
    </submittedName>
</protein>
<dbReference type="Proteomes" id="UP000254879">
    <property type="component" value="Unassembled WGS sequence"/>
</dbReference>
<accession>A0A378MB81</accession>
<proteinExistence type="predicted"/>
<evidence type="ECO:0000313" key="2">
    <source>
        <dbReference type="EMBL" id="STY43590.1"/>
    </source>
</evidence>
<dbReference type="GO" id="GO:0003978">
    <property type="term" value="F:UDP-glucose 4-epimerase activity"/>
    <property type="evidence" value="ECO:0007669"/>
    <property type="project" value="UniProtKB-EC"/>
</dbReference>
<organism evidence="2 3">
    <name type="scientific">Listeria grayi</name>
    <name type="common">Listeria murrayi</name>
    <dbReference type="NCBI Taxonomy" id="1641"/>
    <lineage>
        <taxon>Bacteria</taxon>
        <taxon>Bacillati</taxon>
        <taxon>Bacillota</taxon>
        <taxon>Bacilli</taxon>
        <taxon>Bacillales</taxon>
        <taxon>Listeriaceae</taxon>
        <taxon>Listeria</taxon>
    </lineage>
</organism>
<name>A0A378MB81_LISGR</name>
<evidence type="ECO:0000259" key="1">
    <source>
        <dbReference type="Pfam" id="PF01370"/>
    </source>
</evidence>
<feature type="domain" description="NAD-dependent epimerase/dehydratase" evidence="1">
    <location>
        <begin position="5"/>
        <end position="163"/>
    </location>
</feature>
<dbReference type="InterPro" id="IPR036291">
    <property type="entry name" value="NAD(P)-bd_dom_sf"/>
</dbReference>
<dbReference type="EC" id="5.1.3.2" evidence="2"/>
<dbReference type="Pfam" id="PF01370">
    <property type="entry name" value="Epimerase"/>
    <property type="match status" value="1"/>
</dbReference>
<dbReference type="AlphaFoldDB" id="A0A378MB81"/>
<keyword evidence="2" id="KW-0413">Isomerase</keyword>
<gene>
    <name evidence="2" type="primary">galE_1</name>
    <name evidence="2" type="ORF">NCTC10815_00889</name>
</gene>
<dbReference type="SUPFAM" id="SSF51735">
    <property type="entry name" value="NAD(P)-binding Rossmann-fold domains"/>
    <property type="match status" value="1"/>
</dbReference>
<dbReference type="Gene3D" id="3.40.50.720">
    <property type="entry name" value="NAD(P)-binding Rossmann-like Domain"/>
    <property type="match status" value="1"/>
</dbReference>
<sequence>MPKKILLTGTSSYVGNHLEAAFQKKGEVVERISMRTPDWKTTDFNGYDVVIHLAALVHGSDPHASLEDYLQINCELTKEVAIKAKAEGVRQFVFFSTMAVFGLEGKIEQPIQIDGSTVPDPQSPYGKSKLKAENHLQQIAAPDFHICIVRPPMIYGPGAPGNFARLEKLARILPFYPRIDNARSSIYIGNLERYIMQLVAENKTGYYHPQNSYYLHTNQAIAIMRATQGKKIHTIPIPKMLKNLLGGVSTANKVYGSLVYSHDLDKEKIVLEEIGLEASLSRNGNN</sequence>
<reference evidence="2 3" key="1">
    <citation type="submission" date="2018-06" db="EMBL/GenBank/DDBJ databases">
        <authorList>
            <consortium name="Pathogen Informatics"/>
            <person name="Doyle S."/>
        </authorList>
    </citation>
    <scope>NUCLEOTIDE SEQUENCE [LARGE SCALE GENOMIC DNA]</scope>
    <source>
        <strain evidence="3">NCTC 10815</strain>
    </source>
</reference>
<evidence type="ECO:0000313" key="3">
    <source>
        <dbReference type="Proteomes" id="UP000254879"/>
    </source>
</evidence>
<dbReference type="EMBL" id="UGPG01000001">
    <property type="protein sequence ID" value="STY43590.1"/>
    <property type="molecule type" value="Genomic_DNA"/>
</dbReference>
<dbReference type="InterPro" id="IPR050177">
    <property type="entry name" value="Lipid_A_modif_metabolic_enz"/>
</dbReference>
<dbReference type="InterPro" id="IPR001509">
    <property type="entry name" value="Epimerase_deHydtase"/>
</dbReference>
<dbReference type="PANTHER" id="PTHR43245">
    <property type="entry name" value="BIFUNCTIONAL POLYMYXIN RESISTANCE PROTEIN ARNA"/>
    <property type="match status" value="1"/>
</dbReference>